<feature type="compositionally biased region" description="Acidic residues" evidence="6">
    <location>
        <begin position="128"/>
        <end position="137"/>
    </location>
</feature>
<evidence type="ECO:0000313" key="10">
    <source>
        <dbReference type="Proteomes" id="UP000001449"/>
    </source>
</evidence>
<reference evidence="9 10" key="1">
    <citation type="journal article" date="2004" name="Science">
        <title>The genome of the diatom Thalassiosira pseudonana: ecology, evolution, and metabolism.</title>
        <authorList>
            <person name="Armbrust E.V."/>
            <person name="Berges J.A."/>
            <person name="Bowler C."/>
            <person name="Green B.R."/>
            <person name="Martinez D."/>
            <person name="Putnam N.H."/>
            <person name="Zhou S."/>
            <person name="Allen A.E."/>
            <person name="Apt K.E."/>
            <person name="Bechner M."/>
            <person name="Brzezinski M.A."/>
            <person name="Chaal B.K."/>
            <person name="Chiovitti A."/>
            <person name="Davis A.K."/>
            <person name="Demarest M.S."/>
            <person name="Detter J.C."/>
            <person name="Glavina T."/>
            <person name="Goodstein D."/>
            <person name="Hadi M.Z."/>
            <person name="Hellsten U."/>
            <person name="Hildebrand M."/>
            <person name="Jenkins B.D."/>
            <person name="Jurka J."/>
            <person name="Kapitonov V.V."/>
            <person name="Kroger N."/>
            <person name="Lau W.W."/>
            <person name="Lane T.W."/>
            <person name="Larimer F.W."/>
            <person name="Lippmeier J.C."/>
            <person name="Lucas S."/>
            <person name="Medina M."/>
            <person name="Montsant A."/>
            <person name="Obornik M."/>
            <person name="Parker M.S."/>
            <person name="Palenik B."/>
            <person name="Pazour G.J."/>
            <person name="Richardson P.M."/>
            <person name="Rynearson T.A."/>
            <person name="Saito M.A."/>
            <person name="Schwartz D.C."/>
            <person name="Thamatrakoln K."/>
            <person name="Valentin K."/>
            <person name="Vardi A."/>
            <person name="Wilkerson F.P."/>
            <person name="Rokhsar D.S."/>
        </authorList>
    </citation>
    <scope>NUCLEOTIDE SEQUENCE [LARGE SCALE GENOMIC DNA]</scope>
    <source>
        <strain evidence="9 10">CCMP1335</strain>
    </source>
</reference>
<keyword evidence="3" id="KW-0805">Transcription regulation</keyword>
<dbReference type="AlphaFoldDB" id="B8BQ42"/>
<dbReference type="Gene3D" id="1.10.274.30">
    <property type="entry name" value="MRG domain"/>
    <property type="match status" value="1"/>
</dbReference>
<dbReference type="InterPro" id="IPR016197">
    <property type="entry name" value="Chromo-like_dom_sf"/>
</dbReference>
<protein>
    <submittedName>
        <fullName evidence="9">Uncharacterized protein</fullName>
    </submittedName>
</protein>
<evidence type="ECO:0000259" key="8">
    <source>
        <dbReference type="Pfam" id="PF22732"/>
    </source>
</evidence>
<reference evidence="9 10" key="2">
    <citation type="journal article" date="2008" name="Nature">
        <title>The Phaeodactylum genome reveals the evolutionary history of diatom genomes.</title>
        <authorList>
            <person name="Bowler C."/>
            <person name="Allen A.E."/>
            <person name="Badger J.H."/>
            <person name="Grimwood J."/>
            <person name="Jabbari K."/>
            <person name="Kuo A."/>
            <person name="Maheswari U."/>
            <person name="Martens C."/>
            <person name="Maumus F."/>
            <person name="Otillar R.P."/>
            <person name="Rayko E."/>
            <person name="Salamov A."/>
            <person name="Vandepoele K."/>
            <person name="Beszteri B."/>
            <person name="Gruber A."/>
            <person name="Heijde M."/>
            <person name="Katinka M."/>
            <person name="Mock T."/>
            <person name="Valentin K."/>
            <person name="Verret F."/>
            <person name="Berges J.A."/>
            <person name="Brownlee C."/>
            <person name="Cadoret J.P."/>
            <person name="Chiovitti A."/>
            <person name="Choi C.J."/>
            <person name="Coesel S."/>
            <person name="De Martino A."/>
            <person name="Detter J.C."/>
            <person name="Durkin C."/>
            <person name="Falciatore A."/>
            <person name="Fournet J."/>
            <person name="Haruta M."/>
            <person name="Huysman M.J."/>
            <person name="Jenkins B.D."/>
            <person name="Jiroutova K."/>
            <person name="Jorgensen R.E."/>
            <person name="Joubert Y."/>
            <person name="Kaplan A."/>
            <person name="Kroger N."/>
            <person name="Kroth P.G."/>
            <person name="La Roche J."/>
            <person name="Lindquist E."/>
            <person name="Lommer M."/>
            <person name="Martin-Jezequel V."/>
            <person name="Lopez P.J."/>
            <person name="Lucas S."/>
            <person name="Mangogna M."/>
            <person name="McGinnis K."/>
            <person name="Medlin L.K."/>
            <person name="Montsant A."/>
            <person name="Oudot-Le Secq M.P."/>
            <person name="Napoli C."/>
            <person name="Obornik M."/>
            <person name="Parker M.S."/>
            <person name="Petit J.L."/>
            <person name="Porcel B.M."/>
            <person name="Poulsen N."/>
            <person name="Robison M."/>
            <person name="Rychlewski L."/>
            <person name="Rynearson T.A."/>
            <person name="Schmutz J."/>
            <person name="Shapiro H."/>
            <person name="Siaut M."/>
            <person name="Stanley M."/>
            <person name="Sussman M.R."/>
            <person name="Taylor A.R."/>
            <person name="Vardi A."/>
            <person name="von Dassow P."/>
            <person name="Vyverman W."/>
            <person name="Willis A."/>
            <person name="Wyrwicz L.S."/>
            <person name="Rokhsar D.S."/>
            <person name="Weissenbach J."/>
            <person name="Armbrust E.V."/>
            <person name="Green B.R."/>
            <person name="Van de Peer Y."/>
            <person name="Grigoriev I.V."/>
        </authorList>
    </citation>
    <scope>NUCLEOTIDE SEQUENCE [LARGE SCALE GENOMIC DNA]</scope>
    <source>
        <strain evidence="9 10">CCMP1335</strain>
    </source>
</reference>
<dbReference type="RefSeq" id="XP_002286080.1">
    <property type="nucleotide sequence ID" value="XM_002286044.1"/>
</dbReference>
<dbReference type="PROSITE" id="PS51640">
    <property type="entry name" value="MRG"/>
    <property type="match status" value="1"/>
</dbReference>
<evidence type="ECO:0000259" key="7">
    <source>
        <dbReference type="Pfam" id="PF05712"/>
    </source>
</evidence>
<dbReference type="OMA" id="VEADECH"/>
<dbReference type="InterPro" id="IPR026541">
    <property type="entry name" value="MRG_dom"/>
</dbReference>
<feature type="region of interest" description="Disordered" evidence="6">
    <location>
        <begin position="227"/>
        <end position="318"/>
    </location>
</feature>
<evidence type="ECO:0000256" key="2">
    <source>
        <dbReference type="ARBA" id="ARBA00022853"/>
    </source>
</evidence>
<gene>
    <name evidence="9" type="ORF">THAPSDRAFT_20692</name>
</gene>
<dbReference type="InterPro" id="IPR053820">
    <property type="entry name" value="MSL3_chromo-like"/>
</dbReference>
<dbReference type="GeneID" id="7453460"/>
<feature type="compositionally biased region" description="Basic and acidic residues" evidence="6">
    <location>
        <begin position="260"/>
        <end position="281"/>
    </location>
</feature>
<name>B8BQ42_THAPS</name>
<evidence type="ECO:0000256" key="3">
    <source>
        <dbReference type="ARBA" id="ARBA00023015"/>
    </source>
</evidence>
<evidence type="ECO:0000256" key="6">
    <source>
        <dbReference type="SAM" id="MobiDB-lite"/>
    </source>
</evidence>
<evidence type="ECO:0000256" key="1">
    <source>
        <dbReference type="ARBA" id="ARBA00004123"/>
    </source>
</evidence>
<dbReference type="PANTHER" id="PTHR10880:SF15">
    <property type="entry name" value="MSL COMPLEX SUBUNIT 3"/>
    <property type="match status" value="1"/>
</dbReference>
<dbReference type="EMBL" id="CM000638">
    <property type="protein sequence ID" value="EED95721.1"/>
    <property type="molecule type" value="Genomic_DNA"/>
</dbReference>
<evidence type="ECO:0000256" key="4">
    <source>
        <dbReference type="ARBA" id="ARBA00023163"/>
    </source>
</evidence>
<feature type="domain" description="MSL3 chromodomain-like" evidence="8">
    <location>
        <begin position="145"/>
        <end position="186"/>
    </location>
</feature>
<dbReference type="FunFam" id="2.30.30.140:FF:000267">
    <property type="entry name" value="Uncharacterized protein"/>
    <property type="match status" value="1"/>
</dbReference>
<dbReference type="PaxDb" id="35128-Thaps20692"/>
<feature type="region of interest" description="Disordered" evidence="6">
    <location>
        <begin position="1"/>
        <end position="34"/>
    </location>
</feature>
<comment type="subcellular location">
    <subcellularLocation>
        <location evidence="1">Nucleus</location>
    </subcellularLocation>
</comment>
<dbReference type="GO" id="GO:0000123">
    <property type="term" value="C:histone acetyltransferase complex"/>
    <property type="evidence" value="ECO:0000318"/>
    <property type="project" value="GO_Central"/>
</dbReference>
<keyword evidence="5" id="KW-0539">Nucleus</keyword>
<dbReference type="STRING" id="35128.B8BQ42"/>
<feature type="domain" description="MRG" evidence="7">
    <location>
        <begin position="315"/>
        <end position="560"/>
    </location>
</feature>
<accession>B8BQ42</accession>
<dbReference type="eggNOG" id="KOG3001">
    <property type="taxonomic scope" value="Eukaryota"/>
</dbReference>
<dbReference type="Pfam" id="PF22732">
    <property type="entry name" value="MSL3_chromo-like"/>
    <property type="match status" value="1"/>
</dbReference>
<feature type="compositionally biased region" description="Basic and acidic residues" evidence="6">
    <location>
        <begin position="227"/>
        <end position="240"/>
    </location>
</feature>
<dbReference type="KEGG" id="tps:THAPSDRAFT_20692"/>
<dbReference type="GO" id="GO:0006355">
    <property type="term" value="P:regulation of DNA-templated transcription"/>
    <property type="evidence" value="ECO:0007669"/>
    <property type="project" value="InterPro"/>
</dbReference>
<dbReference type="GO" id="GO:0006325">
    <property type="term" value="P:chromatin organization"/>
    <property type="evidence" value="ECO:0007669"/>
    <property type="project" value="UniProtKB-KW"/>
</dbReference>
<dbReference type="SUPFAM" id="SSF54160">
    <property type="entry name" value="Chromo domain-like"/>
    <property type="match status" value="1"/>
</dbReference>
<dbReference type="GO" id="GO:0005634">
    <property type="term" value="C:nucleus"/>
    <property type="evidence" value="ECO:0007669"/>
    <property type="project" value="UniProtKB-SubCell"/>
</dbReference>
<feature type="region of interest" description="Disordered" evidence="6">
    <location>
        <begin position="117"/>
        <end position="141"/>
    </location>
</feature>
<dbReference type="InterPro" id="IPR008676">
    <property type="entry name" value="MRG"/>
</dbReference>
<dbReference type="Gene3D" id="2.30.30.140">
    <property type="match status" value="1"/>
</dbReference>
<dbReference type="Proteomes" id="UP000001449">
    <property type="component" value="Chromosome 1"/>
</dbReference>
<dbReference type="InParanoid" id="B8BQ42"/>
<organism evidence="9 10">
    <name type="scientific">Thalassiosira pseudonana</name>
    <name type="common">Marine diatom</name>
    <name type="synonym">Cyclotella nana</name>
    <dbReference type="NCBI Taxonomy" id="35128"/>
    <lineage>
        <taxon>Eukaryota</taxon>
        <taxon>Sar</taxon>
        <taxon>Stramenopiles</taxon>
        <taxon>Ochrophyta</taxon>
        <taxon>Bacillariophyta</taxon>
        <taxon>Coscinodiscophyceae</taxon>
        <taxon>Thalassiosirophycidae</taxon>
        <taxon>Thalassiosirales</taxon>
        <taxon>Thalassiosiraceae</taxon>
        <taxon>Thalassiosira</taxon>
    </lineage>
</organism>
<proteinExistence type="predicted"/>
<evidence type="ECO:0000256" key="5">
    <source>
        <dbReference type="ARBA" id="ARBA00023242"/>
    </source>
</evidence>
<keyword evidence="4" id="KW-0804">Transcription</keyword>
<dbReference type="PANTHER" id="PTHR10880">
    <property type="entry name" value="MORTALITY FACTOR 4-LIKE PROTEIN"/>
    <property type="match status" value="1"/>
</dbReference>
<keyword evidence="2" id="KW-0156">Chromatin regulator</keyword>
<sequence>MGDSPAKTHQPSEAGILTDERQHVNTTVKDTDDADMELCQEMGDADEMDDSTIATKITTDNTNNETPSPPPPLHNIHQRLYVKDGSTGLIYPAIIRRSMWGPKYQTTNLGFIFNTTNDDQTMHQSGDVGDDEEEDDEESKRWNPQHNCHHYYVHYIGWNVKWDRWVEESCLYNDSKSTHLLAAKLMKGYNKVKPTKKGQRMSDASITKWMGLMKGIELEHRRLEEEGKLDLGDEEKEKKKAIASNDETEEDQKPAASRYPKRDNTEKSTTDAQSEQKHHECNNSTESPPSPVKKANNDTLLKKAQIRERGLQLKRKRSHSERLHLPFTLKRVLVDEWEAITKCGVVHDLPSSVTVRQALNRYLESKLVLLRKGDSKAAKGITTTKTDERLTKQSTPNSEMEQDWIRMVDGIALFFDQALPVHLLFPQERCQYDFLRRKIMTQSKILVATVDACNKAKEVDATGNGVASATATAVDTESTVTATTTETPNSTDQSKTLPQIIIPERMSDLYGCEHLLRLFVRLPAVIAASDIPEAEARRIFSKLGDLVRFLQKYQSELFTSSFRRPFETEIRRGNMKSSV</sequence>
<dbReference type="HOGENOM" id="CLU_528394_0_0_1"/>
<dbReference type="InterPro" id="IPR038217">
    <property type="entry name" value="MRG_C_sf"/>
</dbReference>
<evidence type="ECO:0000313" key="9">
    <source>
        <dbReference type="EMBL" id="EED95721.1"/>
    </source>
</evidence>
<dbReference type="Pfam" id="PF05712">
    <property type="entry name" value="MRG"/>
    <property type="match status" value="1"/>
</dbReference>
<keyword evidence="10" id="KW-1185">Reference proteome</keyword>